<evidence type="ECO:0000256" key="11">
    <source>
        <dbReference type="ARBA" id="ARBA00023242"/>
    </source>
</evidence>
<evidence type="ECO:0000256" key="3">
    <source>
        <dbReference type="ARBA" id="ARBA00012513"/>
    </source>
</evidence>
<dbReference type="InterPro" id="IPR057564">
    <property type="entry name" value="HEAT_ATR"/>
</dbReference>
<dbReference type="InterPro" id="IPR050517">
    <property type="entry name" value="DDR_Repair_Kinase"/>
</dbReference>
<dbReference type="GO" id="GO:0004674">
    <property type="term" value="F:protein serine/threonine kinase activity"/>
    <property type="evidence" value="ECO:0007669"/>
    <property type="project" value="UniProtKB-KW"/>
</dbReference>
<dbReference type="SUPFAM" id="SSF56112">
    <property type="entry name" value="Protein kinase-like (PK-like)"/>
    <property type="match status" value="1"/>
</dbReference>
<dbReference type="GO" id="GO:0000077">
    <property type="term" value="P:DNA damage checkpoint signaling"/>
    <property type="evidence" value="ECO:0007669"/>
    <property type="project" value="TreeGrafter"/>
</dbReference>
<evidence type="ECO:0000256" key="6">
    <source>
        <dbReference type="ARBA" id="ARBA00022741"/>
    </source>
</evidence>
<evidence type="ECO:0000256" key="4">
    <source>
        <dbReference type="ARBA" id="ARBA00022527"/>
    </source>
</evidence>
<dbReference type="InterPro" id="IPR018936">
    <property type="entry name" value="PI3/4_kinase_CS"/>
</dbReference>
<keyword evidence="17" id="KW-1185">Reference proteome</keyword>
<keyword evidence="5" id="KW-0808">Transferase</keyword>
<dbReference type="EC" id="2.7.11.1" evidence="3"/>
<evidence type="ECO:0000256" key="1">
    <source>
        <dbReference type="ARBA" id="ARBA00004123"/>
    </source>
</evidence>
<dbReference type="Proteomes" id="UP000694846">
    <property type="component" value="Unplaced"/>
</dbReference>
<evidence type="ECO:0000259" key="15">
    <source>
        <dbReference type="PROSITE" id="PS51189"/>
    </source>
</evidence>
<dbReference type="OrthoDB" id="381190at2759"/>
<dbReference type="SMART" id="SM00146">
    <property type="entry name" value="PI3Kc"/>
    <property type="match status" value="1"/>
</dbReference>
<dbReference type="PROSITE" id="PS50290">
    <property type="entry name" value="PI3_4_KINASE_3"/>
    <property type="match status" value="1"/>
</dbReference>
<dbReference type="CDD" id="cd00892">
    <property type="entry name" value="PIKKc_ATR"/>
    <property type="match status" value="1"/>
</dbReference>
<dbReference type="GeneID" id="112680209"/>
<dbReference type="InterPro" id="IPR012993">
    <property type="entry name" value="UME"/>
</dbReference>
<dbReference type="GO" id="GO:0005694">
    <property type="term" value="C:chromosome"/>
    <property type="evidence" value="ECO:0007669"/>
    <property type="project" value="TreeGrafter"/>
</dbReference>
<reference evidence="18" key="1">
    <citation type="submission" date="2025-08" db="UniProtKB">
        <authorList>
            <consortium name="RefSeq"/>
        </authorList>
    </citation>
    <scope>IDENTIFICATION</scope>
    <source>
        <tissue evidence="18">Whole body</tissue>
    </source>
</reference>
<evidence type="ECO:0000256" key="9">
    <source>
        <dbReference type="ARBA" id="ARBA00022840"/>
    </source>
</evidence>
<dbReference type="Pfam" id="PF00454">
    <property type="entry name" value="PI3_PI4_kinase"/>
    <property type="match status" value="1"/>
</dbReference>
<dbReference type="Pfam" id="PF25030">
    <property type="entry name" value="M-HEAT_ATR"/>
    <property type="match status" value="1"/>
</dbReference>
<dbReference type="PANTHER" id="PTHR11139:SF69">
    <property type="entry name" value="SERINE_THREONINE-PROTEIN KINASE ATR"/>
    <property type="match status" value="1"/>
</dbReference>
<keyword evidence="9" id="KW-0067">ATP-binding</keyword>
<dbReference type="GO" id="GO:0005524">
    <property type="term" value="F:ATP binding"/>
    <property type="evidence" value="ECO:0007669"/>
    <property type="project" value="UniProtKB-KW"/>
</dbReference>
<comment type="similarity">
    <text evidence="2">Belongs to the PI3/PI4-kinase family. ATM subfamily.</text>
</comment>
<dbReference type="SMART" id="SM01343">
    <property type="entry name" value="FATC"/>
    <property type="match status" value="1"/>
</dbReference>
<dbReference type="InterPro" id="IPR003151">
    <property type="entry name" value="PIK-rel_kinase_FAT"/>
</dbReference>
<dbReference type="InterPro" id="IPR014009">
    <property type="entry name" value="PIK_FAT"/>
</dbReference>
<protein>
    <recommendedName>
        <fullName evidence="12">Serine/threonine-protein kinase ATR</fullName>
        <ecNumber evidence="3">2.7.11.1</ecNumber>
    </recommendedName>
</protein>
<comment type="subcellular location">
    <subcellularLocation>
        <location evidence="1">Nucleus</location>
    </subcellularLocation>
</comment>
<evidence type="ECO:0000256" key="5">
    <source>
        <dbReference type="ARBA" id="ARBA00022679"/>
    </source>
</evidence>
<feature type="domain" description="PI3K/PI4K catalytic" evidence="14">
    <location>
        <begin position="2236"/>
        <end position="2550"/>
    </location>
</feature>
<feature type="domain" description="FAT" evidence="15">
    <location>
        <begin position="1555"/>
        <end position="2127"/>
    </location>
</feature>
<dbReference type="InterPro" id="IPR056802">
    <property type="entry name" value="ATR-like_M-HEAT"/>
</dbReference>
<dbReference type="PANTHER" id="PTHR11139">
    <property type="entry name" value="ATAXIA TELANGIECTASIA MUTATED ATM -RELATED"/>
    <property type="match status" value="1"/>
</dbReference>
<evidence type="ECO:0000256" key="2">
    <source>
        <dbReference type="ARBA" id="ARBA00010769"/>
    </source>
</evidence>
<dbReference type="GO" id="GO:0006281">
    <property type="term" value="P:DNA repair"/>
    <property type="evidence" value="ECO:0007669"/>
    <property type="project" value="UniProtKB-KW"/>
</dbReference>
<dbReference type="InterPro" id="IPR036940">
    <property type="entry name" value="PI3/4_kinase_cat_sf"/>
</dbReference>
<evidence type="ECO:0000313" key="18">
    <source>
        <dbReference type="RefSeq" id="XP_025406032.1"/>
    </source>
</evidence>
<evidence type="ECO:0000259" key="16">
    <source>
        <dbReference type="PROSITE" id="PS51190"/>
    </source>
</evidence>
<keyword evidence="13" id="KW-1133">Transmembrane helix</keyword>
<keyword evidence="10" id="KW-0234">DNA repair</keyword>
<keyword evidence="13" id="KW-0812">Transmembrane</keyword>
<keyword evidence="4" id="KW-0723">Serine/threonine-protein kinase</keyword>
<dbReference type="Pfam" id="PF02260">
    <property type="entry name" value="FATC"/>
    <property type="match status" value="1"/>
</dbReference>
<dbReference type="Gene3D" id="1.10.1070.11">
    <property type="entry name" value="Phosphatidylinositol 3-/4-kinase, catalytic domain"/>
    <property type="match status" value="1"/>
</dbReference>
<dbReference type="CTD" id="32608"/>
<name>A0A8B8F6S4_9HEMI</name>
<dbReference type="InterPro" id="IPR016024">
    <property type="entry name" value="ARM-type_fold"/>
</dbReference>
<keyword evidence="13" id="KW-0472">Membrane</keyword>
<evidence type="ECO:0000256" key="12">
    <source>
        <dbReference type="ARBA" id="ARBA00024420"/>
    </source>
</evidence>
<evidence type="ECO:0000256" key="13">
    <source>
        <dbReference type="SAM" id="Phobius"/>
    </source>
</evidence>
<dbReference type="Pfam" id="PF08064">
    <property type="entry name" value="UME"/>
    <property type="match status" value="1"/>
</dbReference>
<dbReference type="Pfam" id="PF23593">
    <property type="entry name" value="HEAT_ATR"/>
    <property type="match status" value="1"/>
</dbReference>
<dbReference type="InterPro" id="IPR003152">
    <property type="entry name" value="FATC_dom"/>
</dbReference>
<feature type="transmembrane region" description="Helical" evidence="13">
    <location>
        <begin position="6"/>
        <end position="27"/>
    </location>
</feature>
<dbReference type="Gene3D" id="3.30.1010.10">
    <property type="entry name" value="Phosphatidylinositol 3-kinase Catalytic Subunit, Chain A, domain 4"/>
    <property type="match status" value="1"/>
</dbReference>
<feature type="domain" description="FATC" evidence="16">
    <location>
        <begin position="2547"/>
        <end position="2579"/>
    </location>
</feature>
<dbReference type="GO" id="GO:0000723">
    <property type="term" value="P:telomere maintenance"/>
    <property type="evidence" value="ECO:0007669"/>
    <property type="project" value="TreeGrafter"/>
</dbReference>
<sequence>MVEDEYSWYSLSIIFLAGFNFTCIHIIHCIELNMERMEVDNVVDQKFPFDLWRKFKSMFTFIMDEEADSLEEHAKIMREVLSKMGEQEGVFSPFINIKNNAYSVDYYKEFTIWIIGQLVKILGHSGFSPLHSNSIHSQTCLFEVLSCQNTYIYDCAINDYSKFITKMAENIVNDSWPIIVTWCNPEKSFRTQLSGLDFTPINISIYDYNTYVYLLSQMFQLFSSNIFTLNQIKKNTAIKFWQSITLAIDNSHSITVTQAGLRLILHLLVSTSHRLYFEILENIYVILFNTIENVCLNSKIEQSNEIPIILSNIFETMRKAGSIHIAAINMALIDLISKLILSNNIKVTKQFSEAMCNLIITLLEDHIIKPNIILEKLPINQLMHLSTPSGTNVLFEYFISQEIKNCKKMVEEEIINENLFFDEKSNSINMTINSSIWFQFWKNLQQIILSPTENLTMEEFHTINTTTCLAHKLEITFIDKNYQFLPKLNIDKLLNKLMIYLVNHNDHFNVEILISTCGSLVCLKEFLLFPINDVQTLIAILSLPWMDISNNMFNNLPLYKYLNIILKNNSTVFNDINIVKMCLAYISQIKSDICYNFLEKIIITSLNNSDLCETAIRNLPFLFYKKPNKNISIVFETIKHFDEIKNILFVKYFRILMCTMYGKTIYQNNKIIGQEELFCIECEQNMIKTDLQQSYVIDDTYKRNLNEFWKILLLSLVNNPNTVIRCEVIKNIPMITNHFYPDSYFKNQMLMLINDKDEEVRIQCSKILNSIIFEKNLTGNIQMVESAYFTKILNTLCSAVNNSLKSGNKELQYTSLETIFNIGCVPIDLTILPSMEFMFLFLIHPNSSYSTVAKFYMTEIAAAHKTKFLVIFDRYETELMQYIANNLVACYDTYQPNIDIKKTYNKLGFTHKDMYAIKQIIKYIFPWCIKKPTIRKIISEIASLAQKNESALVKESFKYCFSHLLLSENKDICKKGCQLLEEITNSSLVHLVRLSFTPIIAEILTYFHLKYDQAIEAIKIIQTYDVLFNVQNDSSINNFADFLSPRFLGLLMILESRLVKNSPDSIKENILLSLSDILKLMGSNFVTPARFKILAILRTAISLKNSSFVYLGLKAWDSFIHCVDMEALGPMLSTIFVSLMPLIDIYPNKIANIFYFTVKENERYLKSHIAELYFLEPHPANPIVFDIVQQYTKDIFKQPLNKLLIWLLDIVAHKTLEVKLHGLKRLYLELSIQQFEVTKLILSSDNVNSIIIKLLEVLTENLRHPDKRIRLASSECLGKIGALDPSYLPNNVMKEGRKKEFPLDIKSNDFAVRALIVLGQGLQSARNSRYMDSFAVAIQQILQVYNVKKDSEIWLSIPSILHEIIDPLSSSRYTLETEQHQTGIPHPIFGSGKSGTLNSWAYNWVNRLVPLINDEKAKCIFIYCKSSIRSDNDAMLLFLPYVLLYAILSANSVDCNLIYEELLAVINNEIDDTVTNNTNIPEIDTDIIAGRQIALEYEITDSLEPQNETTTRVMYVKTAFTLLDFLFKWTREQKASKNTICEPVMNFLTRFSKLKLAEKSLEYDEYARALLYLEDYIHDDKEKLQDHLPTLSQIYSKLNDADSLEGIIAVHNNDPSPQEMILLHEVNGQLQDAAACYEKLAQMYSDPSLEFHKGMVKCYLAIDQPFTALKIAEGLTNIKPDSKYTLFGEKAEATWSLMMFDQLKELLTEKPLNASESWGVCIGQALVYFLHKDKNSVRKEISSITNLVTESLYMSMVGSAGYKEAYPYIVKLHILNEMEQIFITILNIVDGDTYAKVQLKEFITSEMDERLQCLQPQAYVLQQVLCMRRVVLTAAQHLVSDELKPIMNHQIGISWLKSIKVARKSLNFQQAYSNILAAEKYRPTGLFIEKAKLLWKKSDQGQAIATLKKGINMLFPNLDIIKTLPCDEKLEERKTCASALLLLSKYNDKTVNVDLESNSLNIEKAYEMFGMWEKSLVMFAHYQDRILNTMTPSTYYTKGLNLINNIINCYGLSLQYGCEYIYQSMPKMLSVWLDFGSDFNRDLKKKNNKTSLYLTERKRTFIKMTKIIEGFVLRLPTFMFLTAFSQITSRICHPLEECFKTLTDIIVKCILDYPNHSLWMLMTLHKSAFNVRVNRFNVILKHTKLTKVKTLLLQFMELFEDLSKLCDTSPQNAPVGIKFPLQKIAKSLPRLLTNGYFSNIMVPAQKFRTLVLPRINTNRNNKHNPFPDDLVYIHGIKDEVYIYSSLQKPKRIIIIGSDGKEYPMMCKPKDDIRIDSRLMEFNNIVNMYLKRDPEARDRNLYIKTYSVVPMILDCGLIELVQNVVTMRSVILNCYEAIGIKVSKSTLQGLLCNIKDSLEKKRSIFVNKAIPKHPPVFRNWYLKEFPSPGEWYIARSEFTRTTAVISIVGYILGLGDRHGENILLDSTNGGVVHVDFNCLFNRGEKFEWPERVPFRMTHNMVDAMGTGGLEGMLSSACKITNRVMRSHTEQLVSVLKPFLYDPLVMWTGRDTKADENSEMTNDQAKEHLNNIEMRLQGFVRSNLKNSSMPLSVAGQTRKLIEEAISVDNLCQMYIGWSAFL</sequence>
<organism evidence="17 18">
    <name type="scientific">Sipha flava</name>
    <name type="common">yellow sugarcane aphid</name>
    <dbReference type="NCBI Taxonomy" id="143950"/>
    <lineage>
        <taxon>Eukaryota</taxon>
        <taxon>Metazoa</taxon>
        <taxon>Ecdysozoa</taxon>
        <taxon>Arthropoda</taxon>
        <taxon>Hexapoda</taxon>
        <taxon>Insecta</taxon>
        <taxon>Pterygota</taxon>
        <taxon>Neoptera</taxon>
        <taxon>Paraneoptera</taxon>
        <taxon>Hemiptera</taxon>
        <taxon>Sternorrhyncha</taxon>
        <taxon>Aphidomorpha</taxon>
        <taxon>Aphidoidea</taxon>
        <taxon>Aphididae</taxon>
        <taxon>Sipha</taxon>
    </lineage>
</organism>
<dbReference type="PROSITE" id="PS51190">
    <property type="entry name" value="FATC"/>
    <property type="match status" value="1"/>
</dbReference>
<proteinExistence type="inferred from homology"/>
<gene>
    <name evidence="18" type="primary">LOC112680209</name>
</gene>
<dbReference type="InterPro" id="IPR011009">
    <property type="entry name" value="Kinase-like_dom_sf"/>
</dbReference>
<dbReference type="SMART" id="SM00802">
    <property type="entry name" value="UME"/>
    <property type="match status" value="1"/>
</dbReference>
<keyword evidence="11" id="KW-0539">Nucleus</keyword>
<evidence type="ECO:0000313" key="17">
    <source>
        <dbReference type="Proteomes" id="UP000694846"/>
    </source>
</evidence>
<keyword evidence="8 18" id="KW-0418">Kinase</keyword>
<dbReference type="SUPFAM" id="SSF48371">
    <property type="entry name" value="ARM repeat"/>
    <property type="match status" value="1"/>
</dbReference>
<dbReference type="GO" id="GO:0005634">
    <property type="term" value="C:nucleus"/>
    <property type="evidence" value="ECO:0007669"/>
    <property type="project" value="UniProtKB-SubCell"/>
</dbReference>
<dbReference type="PROSITE" id="PS00916">
    <property type="entry name" value="PI3_4_KINASE_2"/>
    <property type="match status" value="1"/>
</dbReference>
<keyword evidence="6" id="KW-0547">Nucleotide-binding</keyword>
<dbReference type="PROSITE" id="PS51189">
    <property type="entry name" value="FAT"/>
    <property type="match status" value="1"/>
</dbReference>
<evidence type="ECO:0000256" key="8">
    <source>
        <dbReference type="ARBA" id="ARBA00022777"/>
    </source>
</evidence>
<dbReference type="Pfam" id="PF02259">
    <property type="entry name" value="FAT"/>
    <property type="match status" value="1"/>
</dbReference>
<evidence type="ECO:0000256" key="7">
    <source>
        <dbReference type="ARBA" id="ARBA00022763"/>
    </source>
</evidence>
<accession>A0A8B8F6S4</accession>
<dbReference type="InterPro" id="IPR000403">
    <property type="entry name" value="PI3/4_kinase_cat_dom"/>
</dbReference>
<keyword evidence="7" id="KW-0227">DNA damage</keyword>
<evidence type="ECO:0000256" key="10">
    <source>
        <dbReference type="ARBA" id="ARBA00023204"/>
    </source>
</evidence>
<evidence type="ECO:0000259" key="14">
    <source>
        <dbReference type="PROSITE" id="PS50290"/>
    </source>
</evidence>
<dbReference type="RefSeq" id="XP_025406032.1">
    <property type="nucleotide sequence ID" value="XM_025550247.1"/>
</dbReference>